<dbReference type="Pfam" id="PF01575">
    <property type="entry name" value="MaoC_dehydratas"/>
    <property type="match status" value="1"/>
</dbReference>
<dbReference type="STRING" id="349064.SAMN05660429_02387"/>
<dbReference type="InterPro" id="IPR029069">
    <property type="entry name" value="HotDog_dom_sf"/>
</dbReference>
<evidence type="ECO:0000313" key="2">
    <source>
        <dbReference type="EMBL" id="SET68088.1"/>
    </source>
</evidence>
<dbReference type="EMBL" id="FOHK01000011">
    <property type="protein sequence ID" value="SET68088.1"/>
    <property type="molecule type" value="Genomic_DNA"/>
</dbReference>
<evidence type="ECO:0000313" key="3">
    <source>
        <dbReference type="Proteomes" id="UP000199308"/>
    </source>
</evidence>
<dbReference type="OrthoDB" id="9774179at2"/>
<sequence>MESLDTTAPSTSEILWSVATRKKYPLDAFEPCTRTFKDIAPDPEKIIAFKKLFNCQEVLPTYMFLIAYPYVGLTFSQSKNPSSLLGLIHIASHFKFIKAHDWTQKTDIQVTMENYVKSDKGIVYQLKTSMIQDGEVTLENVNHILDKNKQYKSAKTANANSKEANVDDVMATHKVEQSIAWQYAKVSGDYNLIHLHAIFAKMFGLKTSLMHGMYNVHWMLANMDQSQLENAGELKVSFNRPCFLPNGVALAQESPRKLSLYSSDFKDRFLVCLVKQKRAA</sequence>
<keyword evidence="3" id="KW-1185">Reference proteome</keyword>
<accession>A0A1I0GD64</accession>
<gene>
    <name evidence="2" type="ORF">SAMN05660429_02387</name>
</gene>
<dbReference type="Gene3D" id="3.10.129.10">
    <property type="entry name" value="Hotdog Thioesterase"/>
    <property type="match status" value="1"/>
</dbReference>
<dbReference type="InterPro" id="IPR002539">
    <property type="entry name" value="MaoC-like_dom"/>
</dbReference>
<feature type="domain" description="MaoC-like" evidence="1">
    <location>
        <begin position="172"/>
        <end position="249"/>
    </location>
</feature>
<dbReference type="Proteomes" id="UP000199308">
    <property type="component" value="Unassembled WGS sequence"/>
</dbReference>
<dbReference type="SUPFAM" id="SSF54637">
    <property type="entry name" value="Thioesterase/thiol ester dehydrase-isomerase"/>
    <property type="match status" value="1"/>
</dbReference>
<proteinExistence type="predicted"/>
<reference evidence="2 3" key="1">
    <citation type="submission" date="2016-10" db="EMBL/GenBank/DDBJ databases">
        <authorList>
            <person name="de Groot N.N."/>
        </authorList>
    </citation>
    <scope>NUCLEOTIDE SEQUENCE [LARGE SCALE GENOMIC DNA]</scope>
    <source>
        <strain evidence="2 3">DSM 19706</strain>
    </source>
</reference>
<evidence type="ECO:0000259" key="1">
    <source>
        <dbReference type="Pfam" id="PF01575"/>
    </source>
</evidence>
<dbReference type="PANTHER" id="PTHR43841">
    <property type="entry name" value="3-HYDROXYACYL-THIOESTER DEHYDRATASE HTDX-RELATED"/>
    <property type="match status" value="1"/>
</dbReference>
<dbReference type="RefSeq" id="WP_093330709.1">
    <property type="nucleotide sequence ID" value="NZ_AP027363.1"/>
</dbReference>
<protein>
    <submittedName>
        <fullName evidence="2">MaoC like domain-containing protein</fullName>
    </submittedName>
</protein>
<organism evidence="2 3">
    <name type="scientific">Thalassotalea agarivorans</name>
    <name type="common">Thalassomonas agarivorans</name>
    <dbReference type="NCBI Taxonomy" id="349064"/>
    <lineage>
        <taxon>Bacteria</taxon>
        <taxon>Pseudomonadati</taxon>
        <taxon>Pseudomonadota</taxon>
        <taxon>Gammaproteobacteria</taxon>
        <taxon>Alteromonadales</taxon>
        <taxon>Colwelliaceae</taxon>
        <taxon>Thalassotalea</taxon>
    </lineage>
</organism>
<name>A0A1I0GD64_THASX</name>
<dbReference type="AlphaFoldDB" id="A0A1I0GD64"/>
<dbReference type="PANTHER" id="PTHR43841:SF3">
    <property type="entry name" value="(3R)-HYDROXYACYL-ACP DEHYDRATASE SUBUNIT HADB"/>
    <property type="match status" value="1"/>
</dbReference>